<dbReference type="OrthoDB" id="555983at2759"/>
<dbReference type="InterPro" id="IPR036188">
    <property type="entry name" value="FAD/NAD-bd_sf"/>
</dbReference>
<keyword evidence="8" id="KW-0560">Oxidoreductase</keyword>
<evidence type="ECO:0000256" key="8">
    <source>
        <dbReference type="ARBA" id="ARBA00023002"/>
    </source>
</evidence>
<dbReference type="RefSeq" id="XP_013895041.1">
    <property type="nucleotide sequence ID" value="XM_014039587.1"/>
</dbReference>
<evidence type="ECO:0000256" key="10">
    <source>
        <dbReference type="ARBA" id="ARBA00047707"/>
    </source>
</evidence>
<dbReference type="GeneID" id="25729254"/>
<dbReference type="InterPro" id="IPR050982">
    <property type="entry name" value="Auxin_biosynth/cation_transpt"/>
</dbReference>
<evidence type="ECO:0000256" key="1">
    <source>
        <dbReference type="ARBA" id="ARBA00001974"/>
    </source>
</evidence>
<evidence type="ECO:0000256" key="9">
    <source>
        <dbReference type="ARBA" id="ARBA00047598"/>
    </source>
</evidence>
<dbReference type="SUPFAM" id="SSF51905">
    <property type="entry name" value="FAD/NAD(P)-binding domain"/>
    <property type="match status" value="1"/>
</dbReference>
<dbReference type="EMBL" id="KK103198">
    <property type="protein sequence ID" value="KIY96021.1"/>
    <property type="molecule type" value="Genomic_DNA"/>
</dbReference>
<dbReference type="PANTHER" id="PTHR43539">
    <property type="entry name" value="FLAVIN-BINDING MONOOXYGENASE-LIKE PROTEIN (AFU_ORTHOLOGUE AFUA_4G09220)"/>
    <property type="match status" value="1"/>
</dbReference>
<dbReference type="AlphaFoldDB" id="A0A0D2M3Y6"/>
<reference evidence="12 13" key="1">
    <citation type="journal article" date="2013" name="BMC Genomics">
        <title>Reconstruction of the lipid metabolism for the microalga Monoraphidium neglectum from its genome sequence reveals characteristics suitable for biofuel production.</title>
        <authorList>
            <person name="Bogen C."/>
            <person name="Al-Dilaimi A."/>
            <person name="Albersmeier A."/>
            <person name="Wichmann J."/>
            <person name="Grundmann M."/>
            <person name="Rupp O."/>
            <person name="Lauersen K.J."/>
            <person name="Blifernez-Klassen O."/>
            <person name="Kalinowski J."/>
            <person name="Goesmann A."/>
            <person name="Mussgnug J.H."/>
            <person name="Kruse O."/>
        </authorList>
    </citation>
    <scope>NUCLEOTIDE SEQUENCE [LARGE SCALE GENOMIC DNA]</scope>
    <source>
        <strain evidence="12 13">SAG 48.87</strain>
    </source>
</reference>
<comment type="similarity">
    <text evidence="3">Belongs to the lysine N(6)-hydroxylase/L-ornithine N(5)-oxygenase family.</text>
</comment>
<dbReference type="KEGG" id="mng:MNEG_11941"/>
<organism evidence="12 13">
    <name type="scientific">Monoraphidium neglectum</name>
    <dbReference type="NCBI Taxonomy" id="145388"/>
    <lineage>
        <taxon>Eukaryota</taxon>
        <taxon>Viridiplantae</taxon>
        <taxon>Chlorophyta</taxon>
        <taxon>core chlorophytes</taxon>
        <taxon>Chlorophyceae</taxon>
        <taxon>CS clade</taxon>
        <taxon>Sphaeropleales</taxon>
        <taxon>Selenastraceae</taxon>
        <taxon>Monoraphidium</taxon>
    </lineage>
</organism>
<comment type="pathway">
    <text evidence="2">Siderophore biosynthesis.</text>
</comment>
<dbReference type="Pfam" id="PF13434">
    <property type="entry name" value="Lys_Orn_oxgnase"/>
    <property type="match status" value="1"/>
</dbReference>
<sequence>MGAPKPYDGAGIEIVADGAAKQGVANSAAPAVYEWLLVGAGITGVYGIGAVPPQQRSGVLVIEQQERVGGLWAQLPRWQTVQNDPIDFCTEGFTTRKKVWTADDVCHLLEMKIKVQGLAPYIKMGHKLEGYVWSEEDQHWVCQVTRLADGARLQILTKRLLLGTGKHARPLIPEVKTDGSVTVLHSSQIADLGILKGKKVAVVGAGASAIDLCMHSLQHGAEGKVEWILREARHFSGISFNTLWPMILVQLLYWQWLAYAALNLIVTAVVYGRHLVGGTLSWMPGRWYDVRYEQLVPGRGYLVSNKRRVSRRAGTEVSRIEGGALHLTNGDVIEGVDYLLMGTGYAPPERPAGFERPQNFAGFLPTGPHRGRLWLMGEDLLDTTAATPFVAYMLAIVYRALADDPDVLSKLADAPRPAGGADALGRPRLLNAMDVFVAVAPLARGLFPWYVWRVRMLGLYLYYRLVHKTVVFFPNTVIKTGMNLDEMERDTELVAVVAE</sequence>
<evidence type="ECO:0000256" key="6">
    <source>
        <dbReference type="ARBA" id="ARBA00022827"/>
    </source>
</evidence>
<gene>
    <name evidence="12" type="ORF">MNEG_11941</name>
</gene>
<protein>
    <submittedName>
        <fullName evidence="12">Uncharacterized protein</fullName>
    </submittedName>
</protein>
<evidence type="ECO:0000313" key="12">
    <source>
        <dbReference type="EMBL" id="KIY96021.1"/>
    </source>
</evidence>
<evidence type="ECO:0000256" key="7">
    <source>
        <dbReference type="ARBA" id="ARBA00022857"/>
    </source>
</evidence>
<comment type="catalytic activity">
    <reaction evidence="10">
        <text>indole-3-pyruvate + NADPH + O2 + H(+) = (indol-3-yl)acetate + CO2 + NADP(+) + H2O</text>
        <dbReference type="Rhea" id="RHEA:34331"/>
        <dbReference type="ChEBI" id="CHEBI:15377"/>
        <dbReference type="ChEBI" id="CHEBI:15378"/>
        <dbReference type="ChEBI" id="CHEBI:15379"/>
        <dbReference type="ChEBI" id="CHEBI:16526"/>
        <dbReference type="ChEBI" id="CHEBI:17640"/>
        <dbReference type="ChEBI" id="CHEBI:30854"/>
        <dbReference type="ChEBI" id="CHEBI:57783"/>
        <dbReference type="ChEBI" id="CHEBI:58349"/>
        <dbReference type="EC" id="1.14.13.168"/>
    </reaction>
</comment>
<comment type="cofactor">
    <cofactor evidence="1">
        <name>FAD</name>
        <dbReference type="ChEBI" id="CHEBI:57692"/>
    </cofactor>
</comment>
<dbReference type="GO" id="GO:0103075">
    <property type="term" value="F:indole-3-pyruvate monooxygenase activity"/>
    <property type="evidence" value="ECO:0007669"/>
    <property type="project" value="UniProtKB-EC"/>
</dbReference>
<dbReference type="PANTHER" id="PTHR43539:SF78">
    <property type="entry name" value="FLAVIN-CONTAINING MONOOXYGENASE"/>
    <property type="match status" value="1"/>
</dbReference>
<dbReference type="Proteomes" id="UP000054498">
    <property type="component" value="Unassembled WGS sequence"/>
</dbReference>
<evidence type="ECO:0000256" key="3">
    <source>
        <dbReference type="ARBA" id="ARBA00007588"/>
    </source>
</evidence>
<proteinExistence type="inferred from homology"/>
<name>A0A0D2M3Y6_9CHLO</name>
<evidence type="ECO:0000256" key="4">
    <source>
        <dbReference type="ARBA" id="ARBA00009183"/>
    </source>
</evidence>
<comment type="similarity">
    <text evidence="4">Belongs to the FMO family.</text>
</comment>
<comment type="catalytic activity">
    <reaction evidence="9">
        <text>L-ornithine + NADPH + O2 = N(5)-hydroxy-L-ornithine + NADP(+) + H2O</text>
        <dbReference type="Rhea" id="RHEA:41508"/>
        <dbReference type="ChEBI" id="CHEBI:15377"/>
        <dbReference type="ChEBI" id="CHEBI:15379"/>
        <dbReference type="ChEBI" id="CHEBI:46911"/>
        <dbReference type="ChEBI" id="CHEBI:57783"/>
        <dbReference type="ChEBI" id="CHEBI:58349"/>
        <dbReference type="ChEBI" id="CHEBI:78275"/>
        <dbReference type="EC" id="1.14.13.196"/>
    </reaction>
</comment>
<keyword evidence="7" id="KW-0521">NADP</keyword>
<keyword evidence="6" id="KW-0274">FAD</keyword>
<evidence type="ECO:0000256" key="5">
    <source>
        <dbReference type="ARBA" id="ARBA00022630"/>
    </source>
</evidence>
<dbReference type="STRING" id="145388.A0A0D2M3Y6"/>
<evidence type="ECO:0000313" key="13">
    <source>
        <dbReference type="Proteomes" id="UP000054498"/>
    </source>
</evidence>
<dbReference type="Gene3D" id="3.50.50.60">
    <property type="entry name" value="FAD/NAD(P)-binding domain"/>
    <property type="match status" value="1"/>
</dbReference>
<evidence type="ECO:0000256" key="2">
    <source>
        <dbReference type="ARBA" id="ARBA00004924"/>
    </source>
</evidence>
<keyword evidence="13" id="KW-1185">Reference proteome</keyword>
<dbReference type="GO" id="GO:0050660">
    <property type="term" value="F:flavin adenine dinucleotide binding"/>
    <property type="evidence" value="ECO:0007669"/>
    <property type="project" value="TreeGrafter"/>
</dbReference>
<dbReference type="InterPro" id="IPR025700">
    <property type="entry name" value="Lys/Orn_oxygenase"/>
</dbReference>
<comment type="catalytic activity">
    <reaction evidence="11">
        <text>L-ornithine + NADH + O2 = N(5)-hydroxy-L-ornithine + NAD(+) + H2O</text>
        <dbReference type="Rhea" id="RHEA:41512"/>
        <dbReference type="ChEBI" id="CHEBI:15377"/>
        <dbReference type="ChEBI" id="CHEBI:15379"/>
        <dbReference type="ChEBI" id="CHEBI:46911"/>
        <dbReference type="ChEBI" id="CHEBI:57540"/>
        <dbReference type="ChEBI" id="CHEBI:57945"/>
        <dbReference type="ChEBI" id="CHEBI:78275"/>
        <dbReference type="EC" id="1.14.13.196"/>
    </reaction>
</comment>
<evidence type="ECO:0000256" key="11">
    <source>
        <dbReference type="ARBA" id="ARBA00049248"/>
    </source>
</evidence>
<accession>A0A0D2M3Y6</accession>
<keyword evidence="5" id="KW-0285">Flavoprotein</keyword>